<dbReference type="eggNOG" id="ENOG5033CZN">
    <property type="taxonomic scope" value="Bacteria"/>
</dbReference>
<dbReference type="AlphaFoldDB" id="C9MPB4"/>
<comment type="caution">
    <text evidence="1">The sequence shown here is derived from an EMBL/GenBank/DDBJ whole genome shotgun (WGS) entry which is preliminary data.</text>
</comment>
<reference evidence="1 2" key="1">
    <citation type="submission" date="2009-09" db="EMBL/GenBank/DDBJ databases">
        <authorList>
            <person name="Weinstock G."/>
            <person name="Sodergren E."/>
            <person name="Clifton S."/>
            <person name="Fulton L."/>
            <person name="Fulton B."/>
            <person name="Courtney L."/>
            <person name="Fronick C."/>
            <person name="Harrison M."/>
            <person name="Strong C."/>
            <person name="Farmer C."/>
            <person name="Delahaunty K."/>
            <person name="Markovic C."/>
            <person name="Hall O."/>
            <person name="Minx P."/>
            <person name="Tomlinson C."/>
            <person name="Mitreva M."/>
            <person name="Nelson J."/>
            <person name="Hou S."/>
            <person name="Wollam A."/>
            <person name="Pepin K.H."/>
            <person name="Johnson M."/>
            <person name="Bhonagiri V."/>
            <person name="Nash W.E."/>
            <person name="Warren W."/>
            <person name="Chinwalla A."/>
            <person name="Mardis E.R."/>
            <person name="Wilson R.K."/>
        </authorList>
    </citation>
    <scope>NUCLEOTIDE SEQUENCE [LARGE SCALE GENOMIC DNA]</scope>
    <source>
        <strain evidence="1 2">F0319</strain>
    </source>
</reference>
<gene>
    <name evidence="1" type="ORF">HMPREF0973_01452</name>
</gene>
<proteinExistence type="predicted"/>
<accession>C9MPB4</accession>
<evidence type="ECO:0008006" key="3">
    <source>
        <dbReference type="Google" id="ProtNLM"/>
    </source>
</evidence>
<protein>
    <recommendedName>
        <fullName evidence="3">Tetratricopeptide repeat protein</fullName>
    </recommendedName>
</protein>
<sequence>MELAKRLTTFAADNMFHLLKLGLMRTLISKLVVIVALMCATSVYAADVQPMEKALSNTLSKVNAENAESIVIGMDALDRLTKQYPNEWLPLYYKTLFALQYAVHFPQDSHSGLFLESAKPDLEALQALCSTDRVARSEALVLKGLYYTALIVQNPMVNGKSYYMDAIINYKSAIGVNPDNPRAHLLLYIFFDNMSKITGQPSMNEPKELTTIKQLYASEQPQGLLPSWGKELMNLCGIK</sequence>
<organism evidence="1 2">
    <name type="scientific">Prevotella veroralis F0319</name>
    <dbReference type="NCBI Taxonomy" id="649761"/>
    <lineage>
        <taxon>Bacteria</taxon>
        <taxon>Pseudomonadati</taxon>
        <taxon>Bacteroidota</taxon>
        <taxon>Bacteroidia</taxon>
        <taxon>Bacteroidales</taxon>
        <taxon>Prevotellaceae</taxon>
        <taxon>Prevotella</taxon>
    </lineage>
</organism>
<dbReference type="Proteomes" id="UP000003327">
    <property type="component" value="Unassembled WGS sequence"/>
</dbReference>
<dbReference type="STRING" id="649761.HMPREF0973_01452"/>
<name>C9MPB4_9BACT</name>
<dbReference type="EMBL" id="ACVA01000031">
    <property type="protein sequence ID" value="EEX18917.1"/>
    <property type="molecule type" value="Genomic_DNA"/>
</dbReference>
<evidence type="ECO:0000313" key="2">
    <source>
        <dbReference type="Proteomes" id="UP000003327"/>
    </source>
</evidence>
<evidence type="ECO:0000313" key="1">
    <source>
        <dbReference type="EMBL" id="EEX18917.1"/>
    </source>
</evidence>
<keyword evidence="2" id="KW-1185">Reference proteome</keyword>
<dbReference type="HOGENOM" id="CLU_1303986_0_0_10"/>